<feature type="region of interest" description="Disordered" evidence="1">
    <location>
        <begin position="408"/>
        <end position="436"/>
    </location>
</feature>
<feature type="compositionally biased region" description="Polar residues" evidence="1">
    <location>
        <begin position="241"/>
        <end position="271"/>
    </location>
</feature>
<feature type="region of interest" description="Disordered" evidence="1">
    <location>
        <begin position="241"/>
        <end position="387"/>
    </location>
</feature>
<dbReference type="EMBL" id="MBFT01001069">
    <property type="protein sequence ID" value="PVU85547.1"/>
    <property type="molecule type" value="Genomic_DNA"/>
</dbReference>
<feature type="region of interest" description="Disordered" evidence="1">
    <location>
        <begin position="507"/>
        <end position="530"/>
    </location>
</feature>
<protein>
    <submittedName>
        <fullName evidence="2">Uncharacterized protein</fullName>
    </submittedName>
</protein>
<accession>A0A2T9XZQ1</accession>
<feature type="region of interest" description="Disordered" evidence="1">
    <location>
        <begin position="38"/>
        <end position="62"/>
    </location>
</feature>
<dbReference type="AlphaFoldDB" id="A0A2T9XZQ1"/>
<feature type="compositionally biased region" description="Polar residues" evidence="1">
    <location>
        <begin position="53"/>
        <end position="62"/>
    </location>
</feature>
<name>A0A2T9XZQ1_9FUNG</name>
<evidence type="ECO:0000256" key="1">
    <source>
        <dbReference type="SAM" id="MobiDB-lite"/>
    </source>
</evidence>
<evidence type="ECO:0000313" key="2">
    <source>
        <dbReference type="EMBL" id="PVU85547.1"/>
    </source>
</evidence>
<feature type="compositionally biased region" description="Low complexity" evidence="1">
    <location>
        <begin position="310"/>
        <end position="344"/>
    </location>
</feature>
<reference evidence="2 3" key="1">
    <citation type="journal article" date="2018" name="MBio">
        <title>Comparative Genomics Reveals the Core Gene Toolbox for the Fungus-Insect Symbiosis.</title>
        <authorList>
            <person name="Wang Y."/>
            <person name="Stata M."/>
            <person name="Wang W."/>
            <person name="Stajich J.E."/>
            <person name="White M.M."/>
            <person name="Moncalvo J.M."/>
        </authorList>
    </citation>
    <scope>NUCLEOTIDE SEQUENCE [LARGE SCALE GENOMIC DNA]</scope>
    <source>
        <strain evidence="2 3">AUS-77-4</strain>
    </source>
</reference>
<evidence type="ECO:0000313" key="3">
    <source>
        <dbReference type="Proteomes" id="UP000245699"/>
    </source>
</evidence>
<organism evidence="2 3">
    <name type="scientific">Furculomyces boomerangus</name>
    <dbReference type="NCBI Taxonomy" id="61424"/>
    <lineage>
        <taxon>Eukaryota</taxon>
        <taxon>Fungi</taxon>
        <taxon>Fungi incertae sedis</taxon>
        <taxon>Zoopagomycota</taxon>
        <taxon>Kickxellomycotina</taxon>
        <taxon>Harpellomycetes</taxon>
        <taxon>Harpellales</taxon>
        <taxon>Harpellaceae</taxon>
        <taxon>Furculomyces</taxon>
    </lineage>
</organism>
<keyword evidence="3" id="KW-1185">Reference proteome</keyword>
<feature type="compositionally biased region" description="Polar residues" evidence="1">
    <location>
        <begin position="507"/>
        <end position="516"/>
    </location>
</feature>
<comment type="caution">
    <text evidence="2">The sequence shown here is derived from an EMBL/GenBank/DDBJ whole genome shotgun (WGS) entry which is preliminary data.</text>
</comment>
<dbReference type="Proteomes" id="UP000245699">
    <property type="component" value="Unassembled WGS sequence"/>
</dbReference>
<gene>
    <name evidence="2" type="ORF">BB559_006951</name>
</gene>
<proteinExistence type="predicted"/>
<feature type="compositionally biased region" description="Polar residues" evidence="1">
    <location>
        <begin position="346"/>
        <end position="366"/>
    </location>
</feature>
<sequence length="569" mass="63412">MTLLCFGKKEKPIVVDKVPPSINLVFDQYEMPDMTQGVQELQNQQDQKELYEPQNTNSTITPPENAFVQKVHRSSTVNLKNDLVNINPPQENTNKHMSHNQFISNDAIEIYKAYVNKHLERATTRNEKNIRIAVVKSIRPSDEIPYQFKSRKTFEMSGENLGYFSRKSQESGKDTIKTFTSNEILSPTTFEHYYNNKNSEEPSRNYKQRTHEIPSIDIPTYDYYKLQRKLSDSEIANRFNTNDINYNSNTKNQSPTSFSSMFKTITSNDNHPINKRINSYKSQSSLSTSLKSQDPVPVPAIYKPAPIATNENKSSNVSNPSPNFPTLLSSPPNSESSTTSVPVSYAQKNGTSIKESNTETGVSSKPQPKVFAKPEDQKKPFANFVNPPKKIDIGNKVNVNKLLKAFEPENSSTNSEKFSFKKNAIPPNSIDQTPNQVKRADSPAAVPNVNASNVSDAQNQITTPAQTYQAPTIPSYIPNNTNLSTKQNNIVNSSPNSGKIRLVKVSSNPGSISDNSAAEKRNSGLSVSNSGETIHVSLDDQKIGNINQKDIESKFTSVEKADTDIVSVE</sequence>
<feature type="compositionally biased region" description="Low complexity" evidence="1">
    <location>
        <begin position="279"/>
        <end position="293"/>
    </location>
</feature>